<dbReference type="SUPFAM" id="SSF55486">
    <property type="entry name" value="Metalloproteases ('zincins'), catalytic domain"/>
    <property type="match status" value="1"/>
</dbReference>
<accession>T2IVP4</accession>
<feature type="transmembrane region" description="Helical" evidence="1">
    <location>
        <begin position="582"/>
        <end position="602"/>
    </location>
</feature>
<protein>
    <submittedName>
        <fullName evidence="2">Membrane protein, putative</fullName>
    </submittedName>
</protein>
<dbReference type="Proteomes" id="UP000017981">
    <property type="component" value="Unassembled WGS sequence"/>
</dbReference>
<feature type="transmembrane region" description="Helical" evidence="1">
    <location>
        <begin position="248"/>
        <end position="267"/>
    </location>
</feature>
<dbReference type="EMBL" id="CAQL01000719">
    <property type="protein sequence ID" value="CCQ56969.1"/>
    <property type="molecule type" value="Genomic_DNA"/>
</dbReference>
<gene>
    <name evidence="2" type="ORF">CWATWH0005_1450</name>
</gene>
<evidence type="ECO:0000313" key="3">
    <source>
        <dbReference type="Proteomes" id="UP000017981"/>
    </source>
</evidence>
<dbReference type="AlphaFoldDB" id="T2IVP4"/>
<feature type="transmembrane region" description="Helical" evidence="1">
    <location>
        <begin position="382"/>
        <end position="400"/>
    </location>
</feature>
<feature type="transmembrane region" description="Helical" evidence="1">
    <location>
        <begin position="420"/>
        <end position="448"/>
    </location>
</feature>
<feature type="transmembrane region" description="Helical" evidence="1">
    <location>
        <begin position="494"/>
        <end position="513"/>
    </location>
</feature>
<keyword evidence="1" id="KW-0812">Transmembrane</keyword>
<evidence type="ECO:0000256" key="1">
    <source>
        <dbReference type="SAM" id="Phobius"/>
    </source>
</evidence>
<feature type="transmembrane region" description="Helical" evidence="1">
    <location>
        <begin position="460"/>
        <end position="482"/>
    </location>
</feature>
<keyword evidence="1" id="KW-1133">Transmembrane helix</keyword>
<organism evidence="2 3">
    <name type="scientific">Crocosphaera watsonii WH 0005</name>
    <dbReference type="NCBI Taxonomy" id="423472"/>
    <lineage>
        <taxon>Bacteria</taxon>
        <taxon>Bacillati</taxon>
        <taxon>Cyanobacteriota</taxon>
        <taxon>Cyanophyceae</taxon>
        <taxon>Oscillatoriophycideae</taxon>
        <taxon>Chroococcales</taxon>
        <taxon>Aphanothecaceae</taxon>
        <taxon>Crocosphaera</taxon>
    </lineage>
</organism>
<reference evidence="2 3" key="1">
    <citation type="submission" date="2013-01" db="EMBL/GenBank/DDBJ databases">
        <authorList>
            <person name="Bench S."/>
        </authorList>
    </citation>
    <scope>NUCLEOTIDE SEQUENCE [LARGE SCALE GENOMIC DNA]</scope>
    <source>
        <strain evidence="2 3">WH 0005</strain>
    </source>
</reference>
<name>T2IVP4_CROWT</name>
<feature type="transmembrane region" description="Helical" evidence="1">
    <location>
        <begin position="147"/>
        <end position="169"/>
    </location>
</feature>
<feature type="transmembrane region" description="Helical" evidence="1">
    <location>
        <begin position="101"/>
        <end position="127"/>
    </location>
</feature>
<evidence type="ECO:0000313" key="2">
    <source>
        <dbReference type="EMBL" id="CCQ56969.1"/>
    </source>
</evidence>
<dbReference type="RefSeq" id="WP_021833350.1">
    <property type="nucleotide sequence ID" value="NZ_CAQL01000719.1"/>
</dbReference>
<feature type="transmembrane region" description="Helical" evidence="1">
    <location>
        <begin position="61"/>
        <end position="80"/>
    </location>
</feature>
<feature type="transmembrane region" description="Helical" evidence="1">
    <location>
        <begin position="540"/>
        <end position="562"/>
    </location>
</feature>
<reference evidence="2 3" key="2">
    <citation type="submission" date="2013-09" db="EMBL/GenBank/DDBJ databases">
        <title>Whole genome comparison of six Crocosphaera watsonii strains with differing phenotypes.</title>
        <authorList>
            <person name="Bench S.R."/>
            <person name="Heller P."/>
            <person name="Frank I."/>
            <person name="Arciniega M."/>
            <person name="Shilova I.N."/>
            <person name="Zehr J.P."/>
        </authorList>
    </citation>
    <scope>NUCLEOTIDE SEQUENCE [LARGE SCALE GENOMIC DNA]</scope>
    <source>
        <strain evidence="2 3">WH 0005</strain>
    </source>
</reference>
<keyword evidence="1" id="KW-0472">Membrane</keyword>
<comment type="caution">
    <text evidence="2">The sequence shown here is derived from an EMBL/GenBank/DDBJ whole genome shotgun (WGS) entry which is preliminary data.</text>
</comment>
<dbReference type="Gene3D" id="1.10.390.10">
    <property type="entry name" value="Neutral Protease Domain 2"/>
    <property type="match status" value="1"/>
</dbReference>
<feature type="transmembrane region" description="Helical" evidence="1">
    <location>
        <begin position="21"/>
        <end position="41"/>
    </location>
</feature>
<proteinExistence type="predicted"/>
<feature type="transmembrane region" description="Helical" evidence="1">
    <location>
        <begin position="176"/>
        <end position="198"/>
    </location>
</feature>
<feature type="transmembrane region" description="Helical" evidence="1">
    <location>
        <begin position="343"/>
        <end position="362"/>
    </location>
</feature>
<sequence>MKQATLPVVRFEIFYHLKRPTFWIISLLFFGIALMDSVSNASQGQAFFYINSPSQIFQTTIWYTIFGIVAAAAFVAETFVRDTNYVMEELIFSTPIRKWNYLGLRFFAAVGMTLLAFSGYLPGTIIGTLMPGLNPYALGPFRPDAYFFSYFFFVIPNLFIASALAFLLASRTRNLAITYAGAIVLVMLYLASLMMVGMEVINFNQYRFWAMLDPFGFHAFEETRLGWTVYQHNTLMPNLTGTLLLNRFLWIIVAFVAWGFSYQTYSLKMIKRSPKRGSVGRLGEGETGRGGDWETGRLGDWETGRLGDWERGRGGDSSGFGTIFRQWCDRSLFEIRWILQGRAFLLLTAFGLITLVMTALGTRSFNYSTPSTDLLIHAANVYFEYILFAIIVLYGAELMWRDRQLRIQDVMDATPISNGVLLFSKLTALFVMISLNLLLAMAVMIPYQALNGYYDFEIPLYFQMLFVEHGPYFYLIAVLSLFTQVITRHKYAGMALAIAIALSKIPLDAFGLYHNLYRFPSTNDIEYSLMNGYGNLLTGHLWYTLYWGIVGAILMAIAYIIWPRGTTNKSWGKAWKQANSAIKGTLFALIALFAGVGSWIGYNTMVVNPYQPPGKEETAAEIEKQFNKYENLPMPVVTDTDVKVDLFPEQGYFIAKGAYRLENRTKTPIKQIHLLTFINLNLEEVNYPGAKLKEAHPEWGYYIYSLDRPLMPGESETLEFTTKTKPSKGFRNQVDSDDVYMVYPNDVVGNGTNLHSPFILPFIGYTKMVEHKKAWLRDKLELPPLEERMRSFDDPMGLSQALTVSHLGWGEVDITVSTSSDQQIVTSGTLLKQWQEGDRNYFQYKLTAPDRSKFTLFSGRYGVHKNNDYRVPIEIYYHPQHEENVELMAQQVGKALEFYEKTFGPYPFEQVRVVEFVYYDGMVFSDRGTIGIPEVLVWKNEAQGLGEENIIDWLTYLLAYAWWEDQMIIADVSGSMTIREALSAYASSLYQRSRRTPEMQELAKKQQMRNFFRQLGKLDFQEPALIEVYNELAIARYKGGMVLELIEDLIGKEALLTAIKEFLAAYRYQNPPYATVMDLQAAIISQSPPEYRETIKELFAEVITYQVGLTDAAYESLPDGKFKITLEIEAQKRYTRELGRQEITELDIPLTIALSDEAGNTIYRKKHDISQQKATLELIVDQLPTNATVDPDYVLPSAFVQDNVKRLQEKKPES</sequence>
<dbReference type="InterPro" id="IPR027268">
    <property type="entry name" value="Peptidase_M4/M1_CTD_sf"/>
</dbReference>